<dbReference type="CDD" id="cd00093">
    <property type="entry name" value="HTH_XRE"/>
    <property type="match status" value="1"/>
</dbReference>
<accession>A0A8X8IFJ2</accession>
<dbReference type="InterPro" id="IPR010982">
    <property type="entry name" value="Lambda_DNA-bd_dom_sf"/>
</dbReference>
<reference evidence="2 3" key="1">
    <citation type="submission" date="2016-10" db="EMBL/GenBank/DDBJ databases">
        <authorList>
            <person name="Varghese N."/>
            <person name="Submissions S."/>
        </authorList>
    </citation>
    <scope>NUCLEOTIDE SEQUENCE [LARGE SCALE GENOMIC DNA]</scope>
    <source>
        <strain evidence="2 3">DSM 25353</strain>
    </source>
</reference>
<dbReference type="PROSITE" id="PS50943">
    <property type="entry name" value="HTH_CROC1"/>
    <property type="match status" value="1"/>
</dbReference>
<dbReference type="RefSeq" id="WP_037327610.1">
    <property type="nucleotide sequence ID" value="NZ_FNNO01000005.1"/>
</dbReference>
<dbReference type="AlphaFoldDB" id="A0A8X8IFJ2"/>
<keyword evidence="2" id="KW-0238">DNA-binding</keyword>
<dbReference type="SUPFAM" id="SSF47413">
    <property type="entry name" value="lambda repressor-like DNA-binding domains"/>
    <property type="match status" value="1"/>
</dbReference>
<organism evidence="2 3">
    <name type="scientific">Hydrobacter penzbergensis</name>
    <dbReference type="NCBI Taxonomy" id="1235997"/>
    <lineage>
        <taxon>Bacteria</taxon>
        <taxon>Pseudomonadati</taxon>
        <taxon>Bacteroidota</taxon>
        <taxon>Chitinophagia</taxon>
        <taxon>Chitinophagales</taxon>
        <taxon>Chitinophagaceae</taxon>
        <taxon>Hydrobacter</taxon>
    </lineage>
</organism>
<dbReference type="Pfam" id="PF13443">
    <property type="entry name" value="HTH_26"/>
    <property type="match status" value="1"/>
</dbReference>
<comment type="caution">
    <text evidence="2">The sequence shown here is derived from an EMBL/GenBank/DDBJ whole genome shotgun (WGS) entry which is preliminary data.</text>
</comment>
<name>A0A8X8IFJ2_9BACT</name>
<dbReference type="Gene3D" id="1.10.260.40">
    <property type="entry name" value="lambda repressor-like DNA-binding domains"/>
    <property type="match status" value="1"/>
</dbReference>
<evidence type="ECO:0000259" key="1">
    <source>
        <dbReference type="PROSITE" id="PS50943"/>
    </source>
</evidence>
<dbReference type="InterPro" id="IPR001387">
    <property type="entry name" value="Cro/C1-type_HTH"/>
</dbReference>
<dbReference type="GO" id="GO:0003677">
    <property type="term" value="F:DNA binding"/>
    <property type="evidence" value="ECO:0007669"/>
    <property type="project" value="UniProtKB-KW"/>
</dbReference>
<feature type="domain" description="HTH cro/C1-type" evidence="1">
    <location>
        <begin position="19"/>
        <end position="75"/>
    </location>
</feature>
<sequence>MPNKQVEKTKIDHYAIERVKAKRLELGMSQADLAYALDMSVGFIGKVESPNYPSHYNLKHLNDIAKILKCSPQDFLPKKPL</sequence>
<dbReference type="Proteomes" id="UP000198711">
    <property type="component" value="Unassembled WGS sequence"/>
</dbReference>
<evidence type="ECO:0000313" key="3">
    <source>
        <dbReference type="Proteomes" id="UP000198711"/>
    </source>
</evidence>
<protein>
    <submittedName>
        <fullName evidence="2">Cro/C1-type HTH DNA-binding domain-containing protein</fullName>
    </submittedName>
</protein>
<evidence type="ECO:0000313" key="2">
    <source>
        <dbReference type="EMBL" id="SDW74464.1"/>
    </source>
</evidence>
<dbReference type="EMBL" id="FNNO01000005">
    <property type="protein sequence ID" value="SDW74464.1"/>
    <property type="molecule type" value="Genomic_DNA"/>
</dbReference>
<gene>
    <name evidence="2" type="ORF">SAMN05444410_105150</name>
</gene>
<keyword evidence="3" id="KW-1185">Reference proteome</keyword>
<proteinExistence type="predicted"/>
<dbReference type="SMART" id="SM00530">
    <property type="entry name" value="HTH_XRE"/>
    <property type="match status" value="1"/>
</dbReference>